<dbReference type="PROSITE" id="PS50931">
    <property type="entry name" value="HTH_LYSR"/>
    <property type="match status" value="1"/>
</dbReference>
<dbReference type="InterPro" id="IPR036388">
    <property type="entry name" value="WH-like_DNA-bd_sf"/>
</dbReference>
<keyword evidence="2" id="KW-0805">Transcription regulation</keyword>
<proteinExistence type="inferred from homology"/>
<name>A0A1H4QLW8_9MICC</name>
<keyword evidence="4" id="KW-0804">Transcription</keyword>
<evidence type="ECO:0000259" key="5">
    <source>
        <dbReference type="PROSITE" id="PS50931"/>
    </source>
</evidence>
<dbReference type="PANTHER" id="PTHR30579">
    <property type="entry name" value="TRANSCRIPTIONAL REGULATOR"/>
    <property type="match status" value="1"/>
</dbReference>
<accession>A0A1H4QLW8</accession>
<dbReference type="InterPro" id="IPR050176">
    <property type="entry name" value="LTTR"/>
</dbReference>
<feature type="domain" description="HTH lysR-type" evidence="5">
    <location>
        <begin position="24"/>
        <end position="81"/>
    </location>
</feature>
<dbReference type="Gene3D" id="3.40.190.10">
    <property type="entry name" value="Periplasmic binding protein-like II"/>
    <property type="match status" value="2"/>
</dbReference>
<keyword evidence="3 6" id="KW-0238">DNA-binding</keyword>
<dbReference type="InterPro" id="IPR036390">
    <property type="entry name" value="WH_DNA-bd_sf"/>
</dbReference>
<dbReference type="Proteomes" id="UP000182652">
    <property type="component" value="Unassembled WGS sequence"/>
</dbReference>
<dbReference type="InterPro" id="IPR000847">
    <property type="entry name" value="LysR_HTH_N"/>
</dbReference>
<dbReference type="EMBL" id="FNSN01000003">
    <property type="protein sequence ID" value="SEC20517.1"/>
    <property type="molecule type" value="Genomic_DNA"/>
</dbReference>
<comment type="similarity">
    <text evidence="1">Belongs to the LysR transcriptional regulatory family.</text>
</comment>
<protein>
    <submittedName>
        <fullName evidence="6">DNA-binding transcriptional regulator, LysR family</fullName>
    </submittedName>
</protein>
<dbReference type="FunFam" id="1.10.10.10:FF:000001">
    <property type="entry name" value="LysR family transcriptional regulator"/>
    <property type="match status" value="1"/>
</dbReference>
<evidence type="ECO:0000313" key="6">
    <source>
        <dbReference type="EMBL" id="SEC20517.1"/>
    </source>
</evidence>
<dbReference type="GO" id="GO:0003700">
    <property type="term" value="F:DNA-binding transcription factor activity"/>
    <property type="evidence" value="ECO:0007669"/>
    <property type="project" value="InterPro"/>
</dbReference>
<evidence type="ECO:0000256" key="2">
    <source>
        <dbReference type="ARBA" id="ARBA00023015"/>
    </source>
</evidence>
<dbReference type="SUPFAM" id="SSF53850">
    <property type="entry name" value="Periplasmic binding protein-like II"/>
    <property type="match status" value="1"/>
</dbReference>
<organism evidence="6 7">
    <name type="scientific">Arthrobacter woluwensis</name>
    <dbReference type="NCBI Taxonomy" id="156980"/>
    <lineage>
        <taxon>Bacteria</taxon>
        <taxon>Bacillati</taxon>
        <taxon>Actinomycetota</taxon>
        <taxon>Actinomycetes</taxon>
        <taxon>Micrococcales</taxon>
        <taxon>Micrococcaceae</taxon>
        <taxon>Arthrobacter</taxon>
    </lineage>
</organism>
<dbReference type="PANTHER" id="PTHR30579:SF7">
    <property type="entry name" value="HTH-TYPE TRANSCRIPTIONAL REGULATOR LRHA-RELATED"/>
    <property type="match status" value="1"/>
</dbReference>
<evidence type="ECO:0000256" key="4">
    <source>
        <dbReference type="ARBA" id="ARBA00023163"/>
    </source>
</evidence>
<dbReference type="InterPro" id="IPR005119">
    <property type="entry name" value="LysR_subst-bd"/>
</dbReference>
<keyword evidence="7" id="KW-1185">Reference proteome</keyword>
<dbReference type="AlphaFoldDB" id="A0A1H4QLW8"/>
<dbReference type="Gene3D" id="1.10.10.10">
    <property type="entry name" value="Winged helix-like DNA-binding domain superfamily/Winged helix DNA-binding domain"/>
    <property type="match status" value="1"/>
</dbReference>
<dbReference type="STRING" id="156980.SAMN04489745_2324"/>
<dbReference type="GO" id="GO:0003677">
    <property type="term" value="F:DNA binding"/>
    <property type="evidence" value="ECO:0007669"/>
    <property type="project" value="UniProtKB-KW"/>
</dbReference>
<dbReference type="PRINTS" id="PR00039">
    <property type="entry name" value="HTHLYSR"/>
</dbReference>
<sequence>MAMDARKHGDPTSAEPRREGLFMFDPVHLRSFLAVAETLNFTQAAQRLGLAQPTVSQHVQKLEAAAKRSLIVRDTREVRLTDNGDAMAGFARTILAEQDAAARYFAGSAMRGRLRFGAADDLANTSLPRILREFRQLYPEINLELTVGQSDQLHRRLKAGQLDLVFVKWVAGAAEGEVARHDSFAWVGLEQTVLPDDSPVPLVAYPAPSLSRRLAIDALESQGRRWKVTCSTRQIAGVLAAVRAGLGVAVMPSTLIPEDLTVITRRFDLPPVGDVDFTLIKNPSADTEVSDALIRAIVGRGLKW</sequence>
<evidence type="ECO:0000256" key="1">
    <source>
        <dbReference type="ARBA" id="ARBA00009437"/>
    </source>
</evidence>
<evidence type="ECO:0000313" key="7">
    <source>
        <dbReference type="Proteomes" id="UP000182652"/>
    </source>
</evidence>
<dbReference type="SUPFAM" id="SSF46785">
    <property type="entry name" value="Winged helix' DNA-binding domain"/>
    <property type="match status" value="1"/>
</dbReference>
<gene>
    <name evidence="6" type="ORF">SAMN04489745_2324</name>
</gene>
<dbReference type="Pfam" id="PF03466">
    <property type="entry name" value="LysR_substrate"/>
    <property type="match status" value="1"/>
</dbReference>
<dbReference type="Pfam" id="PF00126">
    <property type="entry name" value="HTH_1"/>
    <property type="match status" value="1"/>
</dbReference>
<reference evidence="6 7" key="1">
    <citation type="submission" date="2016-10" db="EMBL/GenBank/DDBJ databases">
        <authorList>
            <person name="de Groot N.N."/>
        </authorList>
    </citation>
    <scope>NUCLEOTIDE SEQUENCE [LARGE SCALE GENOMIC DNA]</scope>
    <source>
        <strain evidence="6 7">DSM 10495</strain>
    </source>
</reference>
<evidence type="ECO:0000256" key="3">
    <source>
        <dbReference type="ARBA" id="ARBA00023125"/>
    </source>
</evidence>